<keyword evidence="2" id="KW-0472">Membrane</keyword>
<dbReference type="OrthoDB" id="3245306at2759"/>
<feature type="transmembrane region" description="Helical" evidence="2">
    <location>
        <begin position="749"/>
        <end position="773"/>
    </location>
</feature>
<feature type="compositionally biased region" description="Low complexity" evidence="1">
    <location>
        <begin position="149"/>
        <end position="170"/>
    </location>
</feature>
<feature type="transmembrane region" description="Helical" evidence="2">
    <location>
        <begin position="872"/>
        <end position="892"/>
    </location>
</feature>
<dbReference type="CDD" id="cd00637">
    <property type="entry name" value="7tm_classA_rhodopsin-like"/>
    <property type="match status" value="1"/>
</dbReference>
<keyword evidence="4" id="KW-1185">Reference proteome</keyword>
<evidence type="ECO:0000256" key="1">
    <source>
        <dbReference type="SAM" id="MobiDB-lite"/>
    </source>
</evidence>
<dbReference type="Proteomes" id="UP000298061">
    <property type="component" value="Unassembled WGS sequence"/>
</dbReference>
<feature type="compositionally biased region" description="Low complexity" evidence="1">
    <location>
        <begin position="224"/>
        <end position="237"/>
    </location>
</feature>
<feature type="region of interest" description="Disordered" evidence="1">
    <location>
        <begin position="412"/>
        <end position="457"/>
    </location>
</feature>
<feature type="compositionally biased region" description="Polar residues" evidence="1">
    <location>
        <begin position="101"/>
        <end position="114"/>
    </location>
</feature>
<comment type="caution">
    <text evidence="3">The sequence shown here is derived from an EMBL/GenBank/DDBJ whole genome shotgun (WGS) entry which is preliminary data.</text>
</comment>
<protein>
    <recommendedName>
        <fullName evidence="5">WW domain-containing protein</fullName>
    </recommendedName>
</protein>
<keyword evidence="2" id="KW-0812">Transmembrane</keyword>
<dbReference type="EMBL" id="SFCI01000399">
    <property type="protein sequence ID" value="TFY80046.1"/>
    <property type="molecule type" value="Genomic_DNA"/>
</dbReference>
<reference evidence="3 4" key="1">
    <citation type="submission" date="2019-02" db="EMBL/GenBank/DDBJ databases">
        <title>Genome sequencing of the rare red list fungi Hericium alpestre (H. flagellum).</title>
        <authorList>
            <person name="Buettner E."/>
            <person name="Kellner H."/>
        </authorList>
    </citation>
    <scope>NUCLEOTIDE SEQUENCE [LARGE SCALE GENOMIC DNA]</scope>
    <source>
        <strain evidence="3 4">DSM 108284</strain>
    </source>
</reference>
<feature type="transmembrane region" description="Helical" evidence="2">
    <location>
        <begin position="711"/>
        <end position="728"/>
    </location>
</feature>
<proteinExistence type="predicted"/>
<evidence type="ECO:0000256" key="2">
    <source>
        <dbReference type="SAM" id="Phobius"/>
    </source>
</evidence>
<dbReference type="AlphaFoldDB" id="A0A4Y9ZYS0"/>
<keyword evidence="2" id="KW-1133">Transmembrane helix</keyword>
<organism evidence="3 4">
    <name type="scientific">Hericium alpestre</name>
    <dbReference type="NCBI Taxonomy" id="135208"/>
    <lineage>
        <taxon>Eukaryota</taxon>
        <taxon>Fungi</taxon>
        <taxon>Dikarya</taxon>
        <taxon>Basidiomycota</taxon>
        <taxon>Agaricomycotina</taxon>
        <taxon>Agaricomycetes</taxon>
        <taxon>Russulales</taxon>
        <taxon>Hericiaceae</taxon>
        <taxon>Hericium</taxon>
    </lineage>
</organism>
<name>A0A4Y9ZYS0_9AGAM</name>
<evidence type="ECO:0000313" key="3">
    <source>
        <dbReference type="EMBL" id="TFY80046.1"/>
    </source>
</evidence>
<dbReference type="STRING" id="135208.A0A4Y9ZYS0"/>
<gene>
    <name evidence="3" type="ORF">EWM64_g3967</name>
</gene>
<evidence type="ECO:0000313" key="4">
    <source>
        <dbReference type="Proteomes" id="UP000298061"/>
    </source>
</evidence>
<feature type="transmembrane region" description="Helical" evidence="2">
    <location>
        <begin position="828"/>
        <end position="852"/>
    </location>
</feature>
<feature type="region of interest" description="Disordered" evidence="1">
    <location>
        <begin position="1"/>
        <end position="273"/>
    </location>
</feature>
<sequence>MGVAIRRASTLNFNRPSTPGSRSSSESLRHDSQTSLLPPSMSDDHKLPSPVPESPAREAREVADANLEVHGPSPLAAPPVTSEPIDIPRPATTEPDARIWDSSSHPAISQTPDQLSAHEVEVAKPSAGSSQVPTVADSGSARPSSESHALSQPQSEAPAPAPATEVDAAPSEQRRQIADPSQAPPKAKVESQKVPSVHEEPTTIQSPSVERESIQRAAPIQLEPPVQQVPAPVQHAPSNRDPSILHNPWSGSDGGRETVQAAPASAPPTHVDMPPPAAVVYHDPITADNSSAVGHHRWSDSHAVVDCIFDGPAHLPSTQWSHFSEAEQVLTVTQPEPEWTTTGIKRAGEDPFADPPFHPSPIQVHSPADNSKVTMPEPSIVEPPSATMPIPGAMPLPPAEDVIMARPIRSTPSNYSDTGNGNGPVPAEPVPYDTDETRPLLHRPSTSTLEDTSKNAEPEPQPVAIYFRDGDNSIWPAPSSSFAVLGWREHILPNGSLYFFNSSLRVTTDVDLRISNKLEAVTTFLGKRDGMENLIPPPEGWEMWLRDGSASKTEFAPARAWVDHITKVVSFKQPSVRSGDSGIPTEDLLEAEARYWTFIESHPAHAPLPPTAVAEAMDILTWSYTDRLLPSSSSSTTPFTQEECQELTNLLRSLDGSANHSPTPSVIRTRIVAKILLRITAWRQGYPGGHPNGSTRANDNPDRRIPFRRKVTDVLVSILCLGIPYLFLERAHHQRMDTESGLRSTAGPMLVIGACACLIAAVILSASVTFISLPGLDDFARIAGFVAILFSASSMFSGVIALFRYKADIERTSYPVTEGMILLSRRSVLLSLPLVFLIWSIAAFVTAVTLYAFRGLSIAAIGARHFEDYTQWAVVGTVGGLAGMLITSVILVRW</sequence>
<feature type="transmembrane region" description="Helical" evidence="2">
    <location>
        <begin position="779"/>
        <end position="803"/>
    </location>
</feature>
<evidence type="ECO:0008006" key="5">
    <source>
        <dbReference type="Google" id="ProtNLM"/>
    </source>
</evidence>
<feature type="compositionally biased region" description="Basic and acidic residues" evidence="1">
    <location>
        <begin position="187"/>
        <end position="201"/>
    </location>
</feature>
<accession>A0A4Y9ZYS0</accession>
<feature type="compositionally biased region" description="Low complexity" evidence="1">
    <location>
        <begin position="15"/>
        <end position="26"/>
    </location>
</feature>